<proteinExistence type="predicted"/>
<name>A0A918M4K2_9ACTN</name>
<keyword evidence="2" id="KW-1185">Reference proteome</keyword>
<accession>A0A918M4K2</accession>
<gene>
    <name evidence="1" type="ORF">GCM10010274_32170</name>
</gene>
<evidence type="ECO:0000313" key="2">
    <source>
        <dbReference type="Proteomes" id="UP000636661"/>
    </source>
</evidence>
<reference evidence="1" key="2">
    <citation type="submission" date="2020-09" db="EMBL/GenBank/DDBJ databases">
        <authorList>
            <person name="Sun Q."/>
            <person name="Ohkuma M."/>
        </authorList>
    </citation>
    <scope>NUCLEOTIDE SEQUENCE</scope>
    <source>
        <strain evidence="1">JCM 4391</strain>
    </source>
</reference>
<sequence>MTFAAGSSFAPDAAEPVQAEVSRAMTAADASAPAAVRFMTVSPWFVLGAVLGDGAPGWCWGEWGGGAQEVGGAGGGGRGRWAG</sequence>
<organism evidence="1 2">
    <name type="scientific">Streptomyces lavendofoliae</name>
    <dbReference type="NCBI Taxonomy" id="67314"/>
    <lineage>
        <taxon>Bacteria</taxon>
        <taxon>Bacillati</taxon>
        <taxon>Actinomycetota</taxon>
        <taxon>Actinomycetes</taxon>
        <taxon>Kitasatosporales</taxon>
        <taxon>Streptomycetaceae</taxon>
        <taxon>Streptomyces</taxon>
    </lineage>
</organism>
<comment type="caution">
    <text evidence="1">The sequence shown here is derived from an EMBL/GenBank/DDBJ whole genome shotgun (WGS) entry which is preliminary data.</text>
</comment>
<dbReference type="AlphaFoldDB" id="A0A918M4K2"/>
<protein>
    <submittedName>
        <fullName evidence="1">Uncharacterized protein</fullName>
    </submittedName>
</protein>
<dbReference type="EMBL" id="BMTP01000007">
    <property type="protein sequence ID" value="GGU41839.1"/>
    <property type="molecule type" value="Genomic_DNA"/>
</dbReference>
<reference evidence="1" key="1">
    <citation type="journal article" date="2014" name="Int. J. Syst. Evol. Microbiol.">
        <title>Complete genome sequence of Corynebacterium casei LMG S-19264T (=DSM 44701T), isolated from a smear-ripened cheese.</title>
        <authorList>
            <consortium name="US DOE Joint Genome Institute (JGI-PGF)"/>
            <person name="Walter F."/>
            <person name="Albersmeier A."/>
            <person name="Kalinowski J."/>
            <person name="Ruckert C."/>
        </authorList>
    </citation>
    <scope>NUCLEOTIDE SEQUENCE</scope>
    <source>
        <strain evidence="1">JCM 4391</strain>
    </source>
</reference>
<evidence type="ECO:0000313" key="1">
    <source>
        <dbReference type="EMBL" id="GGU41839.1"/>
    </source>
</evidence>
<dbReference type="Proteomes" id="UP000636661">
    <property type="component" value="Unassembled WGS sequence"/>
</dbReference>